<dbReference type="Proteomes" id="UP000807306">
    <property type="component" value="Unassembled WGS sequence"/>
</dbReference>
<evidence type="ECO:0000313" key="2">
    <source>
        <dbReference type="Proteomes" id="UP000807306"/>
    </source>
</evidence>
<keyword evidence="2" id="KW-1185">Reference proteome</keyword>
<protein>
    <submittedName>
        <fullName evidence="1">Uncharacterized protein</fullName>
    </submittedName>
</protein>
<gene>
    <name evidence="1" type="ORF">CPB83DRAFT_927599</name>
</gene>
<comment type="caution">
    <text evidence="1">The sequence shown here is derived from an EMBL/GenBank/DDBJ whole genome shotgun (WGS) entry which is preliminary data.</text>
</comment>
<reference evidence="1" key="1">
    <citation type="submission" date="2020-11" db="EMBL/GenBank/DDBJ databases">
        <authorList>
            <consortium name="DOE Joint Genome Institute"/>
            <person name="Ahrendt S."/>
            <person name="Riley R."/>
            <person name="Andreopoulos W."/>
            <person name="Labutti K."/>
            <person name="Pangilinan J."/>
            <person name="Ruiz-Duenas F.J."/>
            <person name="Barrasa J.M."/>
            <person name="Sanchez-Garcia M."/>
            <person name="Camarero S."/>
            <person name="Miyauchi S."/>
            <person name="Serrano A."/>
            <person name="Linde D."/>
            <person name="Babiker R."/>
            <person name="Drula E."/>
            <person name="Ayuso-Fernandez I."/>
            <person name="Pacheco R."/>
            <person name="Padilla G."/>
            <person name="Ferreira P."/>
            <person name="Barriuso J."/>
            <person name="Kellner H."/>
            <person name="Castanera R."/>
            <person name="Alfaro M."/>
            <person name="Ramirez L."/>
            <person name="Pisabarro A.G."/>
            <person name="Kuo A."/>
            <person name="Tritt A."/>
            <person name="Lipzen A."/>
            <person name="He G."/>
            <person name="Yan M."/>
            <person name="Ng V."/>
            <person name="Cullen D."/>
            <person name="Martin F."/>
            <person name="Rosso M.-N."/>
            <person name="Henrissat B."/>
            <person name="Hibbett D."/>
            <person name="Martinez A.T."/>
            <person name="Grigoriev I.V."/>
        </authorList>
    </citation>
    <scope>NUCLEOTIDE SEQUENCE</scope>
    <source>
        <strain evidence="1">CBS 506.95</strain>
    </source>
</reference>
<accession>A0A9P6BC74</accession>
<organism evidence="1 2">
    <name type="scientific">Crepidotus variabilis</name>
    <dbReference type="NCBI Taxonomy" id="179855"/>
    <lineage>
        <taxon>Eukaryota</taxon>
        <taxon>Fungi</taxon>
        <taxon>Dikarya</taxon>
        <taxon>Basidiomycota</taxon>
        <taxon>Agaricomycotina</taxon>
        <taxon>Agaricomycetes</taxon>
        <taxon>Agaricomycetidae</taxon>
        <taxon>Agaricales</taxon>
        <taxon>Agaricineae</taxon>
        <taxon>Crepidotaceae</taxon>
        <taxon>Crepidotus</taxon>
    </lineage>
</organism>
<name>A0A9P6BC74_9AGAR</name>
<sequence>MYQAGRPQNWDFWIHQYLGHLPVFRRPDCPTTCLGRLTSSGTSQTTESLCRHEFGGGNAGKVLYHIGWHVRLASRPKLIEAGLGSKLDTYAGSVFMPDIKAEITKYINVCWLKSHSIPLELSEIEFLWSGGRDLDVGTVLMTVENFYKHYNVPGEINASINFTYATGVEVKCEVKISSAMFELRIKTIDQGQSTLPCNKHQRKNSTTMDSALPNAKHARGRQTTITHPSEFGPGPGGSCQALKTMQKTTSLTFTKLVCISDSKGGCNIVATNQALSGLLSNVSFASGVTNAVY</sequence>
<dbReference type="EMBL" id="MU158072">
    <property type="protein sequence ID" value="KAF9521417.1"/>
    <property type="molecule type" value="Genomic_DNA"/>
</dbReference>
<proteinExistence type="predicted"/>
<dbReference type="AlphaFoldDB" id="A0A9P6BC74"/>
<evidence type="ECO:0000313" key="1">
    <source>
        <dbReference type="EMBL" id="KAF9521417.1"/>
    </source>
</evidence>